<feature type="chain" id="PRO_5021869644" evidence="1">
    <location>
        <begin position="30"/>
        <end position="309"/>
    </location>
</feature>
<organism evidence="3 4">
    <name type="scientific">Symmachiella dynata</name>
    <dbReference type="NCBI Taxonomy" id="2527995"/>
    <lineage>
        <taxon>Bacteria</taxon>
        <taxon>Pseudomonadati</taxon>
        <taxon>Planctomycetota</taxon>
        <taxon>Planctomycetia</taxon>
        <taxon>Planctomycetales</taxon>
        <taxon>Planctomycetaceae</taxon>
        <taxon>Symmachiella</taxon>
    </lineage>
</organism>
<gene>
    <name evidence="3" type="ORF">Mal52_57680</name>
</gene>
<feature type="signal peptide" evidence="1">
    <location>
        <begin position="1"/>
        <end position="29"/>
    </location>
</feature>
<evidence type="ECO:0000313" key="3">
    <source>
        <dbReference type="EMBL" id="QDU47240.1"/>
    </source>
</evidence>
<evidence type="ECO:0000313" key="4">
    <source>
        <dbReference type="Proteomes" id="UP000319383"/>
    </source>
</evidence>
<dbReference type="InterPro" id="IPR013424">
    <property type="entry name" value="Ice-binding_C"/>
</dbReference>
<keyword evidence="4" id="KW-1185">Reference proteome</keyword>
<name>A0A517ZXP7_9PLAN</name>
<dbReference type="EMBL" id="CP036276">
    <property type="protein sequence ID" value="QDU47240.1"/>
    <property type="molecule type" value="Genomic_DNA"/>
</dbReference>
<feature type="domain" description="Ice-binding protein C-terminal" evidence="2">
    <location>
        <begin position="277"/>
        <end position="302"/>
    </location>
</feature>
<dbReference type="AlphaFoldDB" id="A0A517ZXP7"/>
<dbReference type="RefSeq" id="WP_231962460.1">
    <property type="nucleotide sequence ID" value="NZ_CP036276.1"/>
</dbReference>
<protein>
    <submittedName>
        <fullName evidence="3">PEP-CTERM motif protein</fullName>
    </submittedName>
</protein>
<reference evidence="3 4" key="1">
    <citation type="submission" date="2019-02" db="EMBL/GenBank/DDBJ databases">
        <title>Deep-cultivation of Planctomycetes and their phenomic and genomic characterization uncovers novel biology.</title>
        <authorList>
            <person name="Wiegand S."/>
            <person name="Jogler M."/>
            <person name="Boedeker C."/>
            <person name="Pinto D."/>
            <person name="Vollmers J."/>
            <person name="Rivas-Marin E."/>
            <person name="Kohn T."/>
            <person name="Peeters S.H."/>
            <person name="Heuer A."/>
            <person name="Rast P."/>
            <person name="Oberbeckmann S."/>
            <person name="Bunk B."/>
            <person name="Jeske O."/>
            <person name="Meyerdierks A."/>
            <person name="Storesund J.E."/>
            <person name="Kallscheuer N."/>
            <person name="Luecker S."/>
            <person name="Lage O.M."/>
            <person name="Pohl T."/>
            <person name="Merkel B.J."/>
            <person name="Hornburger P."/>
            <person name="Mueller R.-W."/>
            <person name="Bruemmer F."/>
            <person name="Labrenz M."/>
            <person name="Spormann A.M."/>
            <person name="Op den Camp H."/>
            <person name="Overmann J."/>
            <person name="Amann R."/>
            <person name="Jetten M.S.M."/>
            <person name="Mascher T."/>
            <person name="Medema M.H."/>
            <person name="Devos D.P."/>
            <person name="Kaster A.-K."/>
            <person name="Ovreas L."/>
            <person name="Rohde M."/>
            <person name="Galperin M.Y."/>
            <person name="Jogler C."/>
        </authorList>
    </citation>
    <scope>NUCLEOTIDE SEQUENCE [LARGE SCALE GENOMIC DNA]</scope>
    <source>
        <strain evidence="3 4">Mal52</strain>
    </source>
</reference>
<dbReference type="Pfam" id="PF07589">
    <property type="entry name" value="PEP-CTERM"/>
    <property type="match status" value="1"/>
</dbReference>
<accession>A0A517ZXP7</accession>
<sequence length="309" mass="32566" precursor="true">MIKKVMRSRWLVAGMVMAVSTCLVSKAQAGSFTDFESFALGSVNGQGGWSATNANIDQGVVDDGTGNQVWRISNAVTGSSFGDMPFAPRPGGIPSLPLDPTNSMPNEFAGEGSTGATYNRYFTEFDFQSATGAAQAGLSITLSPDNGSGGRQGFVDIEDTGSSLEIITYDVDSSGNFVGPTTISTGLSYTDWHTLGIEVLFMDGVENDVVNYYVNNSLVYSGTSWEQFYAIHQPALQPLGVPVQTTLFRVSGTAATGTLGGGLYIDNVLTEVNNVNAVPEPSSMVLLGIGMVGLAGYGMRRRKQRQAAA</sequence>
<evidence type="ECO:0000256" key="1">
    <source>
        <dbReference type="SAM" id="SignalP"/>
    </source>
</evidence>
<dbReference type="Proteomes" id="UP000319383">
    <property type="component" value="Chromosome"/>
</dbReference>
<dbReference type="KEGG" id="sdyn:Mal52_57680"/>
<evidence type="ECO:0000259" key="2">
    <source>
        <dbReference type="Pfam" id="PF07589"/>
    </source>
</evidence>
<dbReference type="NCBIfam" id="TIGR02595">
    <property type="entry name" value="PEP_CTERM"/>
    <property type="match status" value="1"/>
</dbReference>
<keyword evidence="1" id="KW-0732">Signal</keyword>
<proteinExistence type="predicted"/>